<evidence type="ECO:0000259" key="5">
    <source>
        <dbReference type="Pfam" id="PF07715"/>
    </source>
</evidence>
<evidence type="ECO:0000313" key="6">
    <source>
        <dbReference type="EMBL" id="OEL11638.1"/>
    </source>
</evidence>
<dbReference type="STRING" id="237258.SAMN04489756_11837"/>
<dbReference type="PANTHER" id="PTHR40980:SF4">
    <property type="entry name" value="TONB-DEPENDENT RECEPTOR-LIKE BETA-BARREL DOMAIN-CONTAINING PROTEIN"/>
    <property type="match status" value="1"/>
</dbReference>
<feature type="domain" description="TonB-dependent receptor plug" evidence="5">
    <location>
        <begin position="64"/>
        <end position="156"/>
    </location>
</feature>
<sequence length="865" mass="98273">MNYRKISLAALFLLTSQQVVFAQVTKTDSVKTKDEKVIEGVQLRGNANKKSESAILVEQKKAIIQKQSMGTEEISRKGISNVEQGLTKVTGINTVDGRGIFVRGLEERYNTLLINNLGSPSNNPFQKIIALKQFPTDVVGKLNIYKTFNANLYADFAGATFDIETLTYEKPFSKVEFSVGVNSVSSFRNFRISENANTMKGYVGLNSEDRKLPSEVRGYIPENYQFTKDESIHSFKDSWNVDVVKSLPNTSIGFTTAQKFRVNDTSSLGLLFSINQGSSYEYRNGKKNQFVYNGNSIILNNNLNKTQYNYEIESSALLGLGFKSQKTEINLNAIFLQNADNMIQDFSGYRNNQIQAPEFFRVNQLDISRFTDVQLFASHKINERNQIRGGASWVNNHFSQPDRKIFNGTPVNANNETEISYGGNNFIRQYLDVNGKNYFSGYAEYVLNLGEKSGKEYPYTFTLGYNGFFDKRSNSYRFIFGRNNTNAAGIMVDIDNLQDTLNQSIQNNEIYFQESAWNFEYRSFMYQLVNAGYLTFNYKPNQNWDILLGMRAESNTNLTRYKNSDSLPNSPFINLERNQTFILPSLSVKKTLNNSSNIRFSASKTITRPILIEYMPITYINPDNENIIGNKDLKNSENYNLDLKYEVFPTSKELFAVNLFAKKIDNAIERSFVASGNSNGQTITFYNAKHAILAGIELEGIFALKRIHENLEKFSLGANATLMYSEVKRSAAQSGETDAEANRKRTLQGAAPFTINADIKYETKNRNNFSRTASLVYNVTGKKIYGVGFSKLDNIYEKPFHQLDFVYSNQINKNWNYKFSVQNILNDTYKLDLGENSLVTVDSNSLIMTDFKRGTTYSLTVGYSF</sequence>
<gene>
    <name evidence="6" type="ORF">BHF72_1905</name>
</gene>
<dbReference type="KEGG" id="cnr:EB819_08040"/>
<dbReference type="EMBL" id="MKGI01000029">
    <property type="protein sequence ID" value="OEL11638.1"/>
    <property type="molecule type" value="Genomic_DNA"/>
</dbReference>
<evidence type="ECO:0000256" key="3">
    <source>
        <dbReference type="ARBA" id="ARBA00023237"/>
    </source>
</evidence>
<keyword evidence="2" id="KW-0472">Membrane</keyword>
<dbReference type="OrthoDB" id="9768470at2"/>
<protein>
    <submittedName>
        <fullName evidence="6">TonB-dependent Receptor Plug domain protein</fullName>
    </submittedName>
</protein>
<comment type="subcellular location">
    <subcellularLocation>
        <location evidence="1">Cell outer membrane</location>
    </subcellularLocation>
</comment>
<evidence type="ECO:0000256" key="4">
    <source>
        <dbReference type="SAM" id="SignalP"/>
    </source>
</evidence>
<dbReference type="Gene3D" id="2.170.130.10">
    <property type="entry name" value="TonB-dependent receptor, plug domain"/>
    <property type="match status" value="1"/>
</dbReference>
<dbReference type="GO" id="GO:0009279">
    <property type="term" value="C:cell outer membrane"/>
    <property type="evidence" value="ECO:0007669"/>
    <property type="project" value="UniProtKB-SubCell"/>
</dbReference>
<dbReference type="InterPro" id="IPR037066">
    <property type="entry name" value="Plug_dom_sf"/>
</dbReference>
<dbReference type="Proteomes" id="UP000095601">
    <property type="component" value="Unassembled WGS sequence"/>
</dbReference>
<dbReference type="PANTHER" id="PTHR40980">
    <property type="entry name" value="PLUG DOMAIN-CONTAINING PROTEIN"/>
    <property type="match status" value="1"/>
</dbReference>
<dbReference type="PATRIC" id="fig|237258.4.peg.1860"/>
<dbReference type="InterPro" id="IPR036942">
    <property type="entry name" value="Beta-barrel_TonB_sf"/>
</dbReference>
<name>A0A1E5UFN4_9FLAO</name>
<feature type="signal peptide" evidence="4">
    <location>
        <begin position="1"/>
        <end position="22"/>
    </location>
</feature>
<keyword evidence="7" id="KW-1185">Reference proteome</keyword>
<dbReference type="SUPFAM" id="SSF56935">
    <property type="entry name" value="Porins"/>
    <property type="match status" value="1"/>
</dbReference>
<keyword evidence="3" id="KW-0998">Cell outer membrane</keyword>
<evidence type="ECO:0000313" key="7">
    <source>
        <dbReference type="Proteomes" id="UP000095601"/>
    </source>
</evidence>
<dbReference type="InterPro" id="IPR012910">
    <property type="entry name" value="Plug_dom"/>
</dbReference>
<organism evidence="6 7">
    <name type="scientific">Cloacibacterium normanense</name>
    <dbReference type="NCBI Taxonomy" id="237258"/>
    <lineage>
        <taxon>Bacteria</taxon>
        <taxon>Pseudomonadati</taxon>
        <taxon>Bacteroidota</taxon>
        <taxon>Flavobacteriia</taxon>
        <taxon>Flavobacteriales</taxon>
        <taxon>Weeksellaceae</taxon>
    </lineage>
</organism>
<keyword evidence="6" id="KW-0675">Receptor</keyword>
<proteinExistence type="predicted"/>
<keyword evidence="4" id="KW-0732">Signal</keyword>
<dbReference type="AlphaFoldDB" id="A0A1E5UFN4"/>
<accession>A0A1E5UFN4</accession>
<dbReference type="RefSeq" id="WP_069797793.1">
    <property type="nucleotide sequence ID" value="NZ_CP034157.1"/>
</dbReference>
<dbReference type="Gene3D" id="2.40.170.20">
    <property type="entry name" value="TonB-dependent receptor, beta-barrel domain"/>
    <property type="match status" value="1"/>
</dbReference>
<dbReference type="Pfam" id="PF07715">
    <property type="entry name" value="Plug"/>
    <property type="match status" value="1"/>
</dbReference>
<evidence type="ECO:0000256" key="2">
    <source>
        <dbReference type="ARBA" id="ARBA00023136"/>
    </source>
</evidence>
<comment type="caution">
    <text evidence="6">The sequence shown here is derived from an EMBL/GenBank/DDBJ whole genome shotgun (WGS) entry which is preliminary data.</text>
</comment>
<evidence type="ECO:0000256" key="1">
    <source>
        <dbReference type="ARBA" id="ARBA00004442"/>
    </source>
</evidence>
<feature type="chain" id="PRO_5009186931" evidence="4">
    <location>
        <begin position="23"/>
        <end position="865"/>
    </location>
</feature>
<reference evidence="6 7" key="1">
    <citation type="submission" date="2016-09" db="EMBL/GenBank/DDBJ databases">
        <authorList>
            <person name="Capua I."/>
            <person name="De Benedictis P."/>
            <person name="Joannis T."/>
            <person name="Lombin L.H."/>
            <person name="Cattoli G."/>
        </authorList>
    </citation>
    <scope>NUCLEOTIDE SEQUENCE [LARGE SCALE GENOMIC DNA]</scope>
    <source>
        <strain evidence="6 7">NRS-1</strain>
    </source>
</reference>